<dbReference type="RefSeq" id="WP_310792241.1">
    <property type="nucleotide sequence ID" value="NZ_CP134081.1"/>
</dbReference>
<dbReference type="AlphaFoldDB" id="A0AAJ6M160"/>
<name>A0AAJ6M160_9PSED</name>
<protein>
    <submittedName>
        <fullName evidence="1">Uncharacterized protein</fullName>
    </submittedName>
</protein>
<evidence type="ECO:0000313" key="2">
    <source>
        <dbReference type="Proteomes" id="UP001258207"/>
    </source>
</evidence>
<accession>A0AAJ6M160</accession>
<organism evidence="1 2">
    <name type="scientific">Pseudomonas coleopterorum</name>
    <dbReference type="NCBI Taxonomy" id="1605838"/>
    <lineage>
        <taxon>Bacteria</taxon>
        <taxon>Pseudomonadati</taxon>
        <taxon>Pseudomonadota</taxon>
        <taxon>Gammaproteobacteria</taxon>
        <taxon>Pseudomonadales</taxon>
        <taxon>Pseudomonadaceae</taxon>
        <taxon>Pseudomonas</taxon>
    </lineage>
</organism>
<gene>
    <name evidence="1" type="ORF">RI108_02265</name>
</gene>
<sequence>MSQYTTRAVVQAETVLVEPIVSVAMDGADGYTPGLLPSTVASGPIEVTIPWNVELVEEDKLQLYWDGRPVGVVHTITGQEEADGQDLKLTLPLSAADNNNWGPKTPHVLRYHLDPFYTDVNVFSSPINIYVDRTAPGGGLLGELEIPSIEPNYVVTPDKLDSSGRLVARVPSYGGQYEGDEITLLTSRDNVNWDAVAGANVKLPPGASENTDVTVYFPLAALLALADGQRWLGYEIVDRAGNRSTVRAVGRPVTLLLNDVPADSDLFKPVIPLHADGIITDADARQLTVLVPKFAHAHVDDRVVMFFGGISLGELPVTDINAEPILTFQVPYAVVAQAAGPTHQKNDIEVYYTVSRMGHALATSPLLENVRVDLRLPGGPDPDPLTPIHELLIDPWIIGENGIDRNIIYANQYGKDANITVPWPAGAAAPTWLFQDVVQVTFGSLDLPPYPINASDVTDKKDLVFTLTGTQMETEGAGDQPLKYTVTRRFPAAGSVPGYSNTAASRVVTVHVIGGNDVPGGGTNLPNGEFVNLNPQGALDWANTRNGVQYRIWLNYANVRDQDHIFVKFVGYYPRRGTAPVVGNTYEANAVISTQDINRGSYIFTIPSSHFTNDLFPRLTGFGHGHYIVNNQGGTGNAPEVAPANRVTVDLLHTDTPPDAASMSGIAGNSVLDNGRYTQLKERLGSGGIPQS</sequence>
<dbReference type="Proteomes" id="UP001258207">
    <property type="component" value="Chromosome"/>
</dbReference>
<evidence type="ECO:0000313" key="1">
    <source>
        <dbReference type="EMBL" id="WNC10280.1"/>
    </source>
</evidence>
<reference evidence="1" key="1">
    <citation type="submission" date="2023-09" db="EMBL/GenBank/DDBJ databases">
        <title>First report of Pseudomonas coleopterorum DJ13 causing leaf spot on Rhododendron pulchrum Sweet in China.</title>
        <authorList>
            <person name="Zhang Y."/>
        </authorList>
    </citation>
    <scope>NUCLEOTIDE SEQUENCE</scope>
    <source>
        <strain evidence="1">DJ13</strain>
    </source>
</reference>
<dbReference type="EMBL" id="CP134081">
    <property type="protein sequence ID" value="WNC10280.1"/>
    <property type="molecule type" value="Genomic_DNA"/>
</dbReference>
<proteinExistence type="predicted"/>